<evidence type="ECO:0000313" key="2">
    <source>
        <dbReference type="EMBL" id="KAJ7744010.1"/>
    </source>
</evidence>
<accession>A0AAD7ILG4</accession>
<organism evidence="2 3">
    <name type="scientific">Mycena maculata</name>
    <dbReference type="NCBI Taxonomy" id="230809"/>
    <lineage>
        <taxon>Eukaryota</taxon>
        <taxon>Fungi</taxon>
        <taxon>Dikarya</taxon>
        <taxon>Basidiomycota</taxon>
        <taxon>Agaricomycotina</taxon>
        <taxon>Agaricomycetes</taxon>
        <taxon>Agaricomycetidae</taxon>
        <taxon>Agaricales</taxon>
        <taxon>Marasmiineae</taxon>
        <taxon>Mycenaceae</taxon>
        <taxon>Mycena</taxon>
    </lineage>
</organism>
<comment type="caution">
    <text evidence="2">The sequence shown here is derived from an EMBL/GenBank/DDBJ whole genome shotgun (WGS) entry which is preliminary data.</text>
</comment>
<sequence length="204" mass="22343">MDPNNPALAHDAYGQPYEVTSSGFNEVTSSGYPLVPDEAGFYNVSPSNGALQHAYPDAAFQHAYPDVAHQNTYPDAAHQQGYAAPQQGYADTSQVVAGNLSREDVDRVLREHRELVSSLDQLKLGYKETLDTEINAYRGSVQDDLQALRAQRDAAAAAAQAAQAEAHENARQLHETIARLERERCVNICTTYSRSPRQTQGDPV</sequence>
<name>A0AAD7ILG4_9AGAR</name>
<protein>
    <submittedName>
        <fullName evidence="2">Uncharacterized protein</fullName>
    </submittedName>
</protein>
<feature type="coiled-coil region" evidence="1">
    <location>
        <begin position="145"/>
        <end position="183"/>
    </location>
</feature>
<gene>
    <name evidence="2" type="ORF">DFH07DRAFT_777165</name>
</gene>
<keyword evidence="1" id="KW-0175">Coiled coil</keyword>
<evidence type="ECO:0000313" key="3">
    <source>
        <dbReference type="Proteomes" id="UP001215280"/>
    </source>
</evidence>
<dbReference type="AlphaFoldDB" id="A0AAD7ILG4"/>
<dbReference type="EMBL" id="JARJLG010000109">
    <property type="protein sequence ID" value="KAJ7744010.1"/>
    <property type="molecule type" value="Genomic_DNA"/>
</dbReference>
<evidence type="ECO:0000256" key="1">
    <source>
        <dbReference type="SAM" id="Coils"/>
    </source>
</evidence>
<keyword evidence="3" id="KW-1185">Reference proteome</keyword>
<dbReference type="Proteomes" id="UP001215280">
    <property type="component" value="Unassembled WGS sequence"/>
</dbReference>
<proteinExistence type="predicted"/>
<reference evidence="2" key="1">
    <citation type="submission" date="2023-03" db="EMBL/GenBank/DDBJ databases">
        <title>Massive genome expansion in bonnet fungi (Mycena s.s.) driven by repeated elements and novel gene families across ecological guilds.</title>
        <authorList>
            <consortium name="Lawrence Berkeley National Laboratory"/>
            <person name="Harder C.B."/>
            <person name="Miyauchi S."/>
            <person name="Viragh M."/>
            <person name="Kuo A."/>
            <person name="Thoen E."/>
            <person name="Andreopoulos B."/>
            <person name="Lu D."/>
            <person name="Skrede I."/>
            <person name="Drula E."/>
            <person name="Henrissat B."/>
            <person name="Morin E."/>
            <person name="Kohler A."/>
            <person name="Barry K."/>
            <person name="LaButti K."/>
            <person name="Morin E."/>
            <person name="Salamov A."/>
            <person name="Lipzen A."/>
            <person name="Mereny Z."/>
            <person name="Hegedus B."/>
            <person name="Baldrian P."/>
            <person name="Stursova M."/>
            <person name="Weitz H."/>
            <person name="Taylor A."/>
            <person name="Grigoriev I.V."/>
            <person name="Nagy L.G."/>
            <person name="Martin F."/>
            <person name="Kauserud H."/>
        </authorList>
    </citation>
    <scope>NUCLEOTIDE SEQUENCE</scope>
    <source>
        <strain evidence="2">CBHHK188m</strain>
    </source>
</reference>